<proteinExistence type="predicted"/>
<sequence>MYFKIRDILTSSALPLAAGTITVIAAMSTFFVESQKPVSISRDWQLERKLVLDDVSLQVDSVKSEMTQLRLEIAKVAMLPDAHKEKFKFERIQQSINLIEQRQGKLEAAILTNPSKALEIPLLQRDIENLKLNNQTQQVVLKESVDRIYDQNKWLLGSMAISIIVLAVTTLARGRETSSMKDAG</sequence>
<dbReference type="RefSeq" id="WP_003225644.1">
    <property type="nucleotide sequence ID" value="NZ_CM001561.1"/>
</dbReference>
<keyword evidence="1" id="KW-0812">Transmembrane</keyword>
<reference evidence="2 3" key="1">
    <citation type="submission" date="2012-08" db="EMBL/GenBank/DDBJ databases">
        <title>The genome of cave-isolated P. fluorescens strain R124 demonstrates phenotypic adaptation to the mineral environment.</title>
        <authorList>
            <person name="Barton M.D."/>
            <person name="Petronio M."/>
            <person name="Giarrizzo J.G."/>
            <person name="Bowling B.V."/>
            <person name="Barton H.A."/>
        </authorList>
    </citation>
    <scope>NUCLEOTIDE SEQUENCE [LARGE SCALE GENOMIC DNA]</scope>
    <source>
        <strain evidence="2 3">R124</strain>
    </source>
</reference>
<keyword evidence="1" id="KW-0472">Membrane</keyword>
<evidence type="ECO:0000313" key="2">
    <source>
        <dbReference type="EMBL" id="EJZ58684.1"/>
    </source>
</evidence>
<protein>
    <submittedName>
        <fullName evidence="2">Uncharacterized protein</fullName>
    </submittedName>
</protein>
<dbReference type="EMBL" id="CM001561">
    <property type="protein sequence ID" value="EJZ58684.1"/>
    <property type="molecule type" value="Genomic_DNA"/>
</dbReference>
<dbReference type="AlphaFoldDB" id="A0A7U9CSH9"/>
<evidence type="ECO:0000256" key="1">
    <source>
        <dbReference type="SAM" id="Phobius"/>
    </source>
</evidence>
<dbReference type="Proteomes" id="UP000006045">
    <property type="component" value="Chromosome"/>
</dbReference>
<name>A0A7U9CSH9_PSEFL</name>
<dbReference type="OrthoDB" id="7063320at2"/>
<evidence type="ECO:0000313" key="3">
    <source>
        <dbReference type="Proteomes" id="UP000006045"/>
    </source>
</evidence>
<accession>A0A7U9CSH9</accession>
<feature type="transmembrane region" description="Helical" evidence="1">
    <location>
        <begin position="154"/>
        <end position="172"/>
    </location>
</feature>
<gene>
    <name evidence="2" type="ORF">I1A_003015</name>
</gene>
<organism evidence="2 3">
    <name type="scientific">Pseudomonas fluorescens R124</name>
    <dbReference type="NCBI Taxonomy" id="743713"/>
    <lineage>
        <taxon>Bacteria</taxon>
        <taxon>Pseudomonadati</taxon>
        <taxon>Pseudomonadota</taxon>
        <taxon>Gammaproteobacteria</taxon>
        <taxon>Pseudomonadales</taxon>
        <taxon>Pseudomonadaceae</taxon>
        <taxon>Pseudomonas</taxon>
    </lineage>
</organism>
<feature type="transmembrane region" description="Helical" evidence="1">
    <location>
        <begin position="12"/>
        <end position="32"/>
    </location>
</feature>
<keyword evidence="1" id="KW-1133">Transmembrane helix</keyword>